<organism evidence="1 2">
    <name type="scientific">Caballeronia arvi</name>
    <dbReference type="NCBI Taxonomy" id="1777135"/>
    <lineage>
        <taxon>Bacteria</taxon>
        <taxon>Pseudomonadati</taxon>
        <taxon>Pseudomonadota</taxon>
        <taxon>Betaproteobacteria</taxon>
        <taxon>Burkholderiales</taxon>
        <taxon>Burkholderiaceae</taxon>
        <taxon>Caballeronia</taxon>
    </lineage>
</organism>
<dbReference type="EMBL" id="FCOM02000010">
    <property type="protein sequence ID" value="SAL60362.1"/>
    <property type="molecule type" value="Genomic_DNA"/>
</dbReference>
<dbReference type="Gene3D" id="3.40.50.80">
    <property type="entry name" value="Nucleotide-binding domain of ferredoxin-NADP reductase (FNR) module"/>
    <property type="match status" value="1"/>
</dbReference>
<name>A0A158IUK1_9BURK</name>
<comment type="caution">
    <text evidence="1">The sequence shown here is derived from an EMBL/GenBank/DDBJ whole genome shotgun (WGS) entry which is preliminary data.</text>
</comment>
<dbReference type="SUPFAM" id="SSF52343">
    <property type="entry name" value="Ferredoxin reductase-like, C-terminal NADP-linked domain"/>
    <property type="match status" value="1"/>
</dbReference>
<accession>A0A158IUK1</accession>
<keyword evidence="2" id="KW-1185">Reference proteome</keyword>
<evidence type="ECO:0000313" key="2">
    <source>
        <dbReference type="Proteomes" id="UP000055019"/>
    </source>
</evidence>
<dbReference type="Proteomes" id="UP000055019">
    <property type="component" value="Unassembled WGS sequence"/>
</dbReference>
<proteinExistence type="predicted"/>
<dbReference type="RefSeq" id="WP_235024577.1">
    <property type="nucleotide sequence ID" value="NZ_FCOM02000010.1"/>
</dbReference>
<dbReference type="AlphaFoldDB" id="A0A158IUK1"/>
<reference evidence="1" key="1">
    <citation type="submission" date="2016-01" db="EMBL/GenBank/DDBJ databases">
        <authorList>
            <person name="Peeters C."/>
        </authorList>
    </citation>
    <scope>NUCLEOTIDE SEQUENCE [LARGE SCALE GENOMIC DNA]</scope>
    <source>
        <strain evidence="1">LMG 29317</strain>
    </source>
</reference>
<sequence length="146" mass="16496">MRDNPIPVIVNERDESRFSSLKNPRTMRERSARSILFADATGAASIVGIAQRLASAGQRFEVHNFARLADRETLRDEIDALRRHGKVYHYFDLSHDLFAEKSAHAMSPARADTQIYCSGPPAFTDLIERQAREWVYAANVHKIVAA</sequence>
<gene>
    <name evidence="1" type="ORF">AWB74_02993</name>
</gene>
<protein>
    <submittedName>
        <fullName evidence="1">Ferredoxin-NADPH reductase</fullName>
    </submittedName>
</protein>
<evidence type="ECO:0000313" key="1">
    <source>
        <dbReference type="EMBL" id="SAL60362.1"/>
    </source>
</evidence>
<dbReference type="InterPro" id="IPR039261">
    <property type="entry name" value="FNR_nucleotide-bd"/>
</dbReference>